<dbReference type="Gene3D" id="1.20.5.1200">
    <property type="entry name" value="Alpha-tocopherol transfer"/>
    <property type="match status" value="1"/>
</dbReference>
<dbReference type="InterPro" id="IPR029269">
    <property type="entry name" value="Zf-tcix"/>
</dbReference>
<accession>A0A8S1CH49</accession>
<dbReference type="AlphaFoldDB" id="A0A8S1CH49"/>
<dbReference type="InterPro" id="IPR026049">
    <property type="entry name" value="C2orf42"/>
</dbReference>
<gene>
    <name evidence="2" type="ORF">CLODIP_2_CD11792</name>
</gene>
<protein>
    <recommendedName>
        <fullName evidence="1">CRAL-TRIO domain-containing protein</fullName>
    </recommendedName>
</protein>
<dbReference type="PANTHER" id="PTHR13518:SF1">
    <property type="entry name" value="C2ORF42 HOMOLOG"/>
    <property type="match status" value="1"/>
</dbReference>
<dbReference type="PROSITE" id="PS50191">
    <property type="entry name" value="CRAL_TRIO"/>
    <property type="match status" value="1"/>
</dbReference>
<dbReference type="SMART" id="SM01100">
    <property type="entry name" value="CRAL_TRIO_N"/>
    <property type="match status" value="1"/>
</dbReference>
<dbReference type="OrthoDB" id="6506929at2759"/>
<feature type="domain" description="CRAL-TRIO" evidence="1">
    <location>
        <begin position="819"/>
        <end position="985"/>
    </location>
</feature>
<dbReference type="InterPro" id="IPR036273">
    <property type="entry name" value="CRAL/TRIO_N_dom_sf"/>
</dbReference>
<reference evidence="2 3" key="1">
    <citation type="submission" date="2020-04" db="EMBL/GenBank/DDBJ databases">
        <authorList>
            <person name="Alioto T."/>
            <person name="Alioto T."/>
            <person name="Gomez Garrido J."/>
        </authorList>
    </citation>
    <scope>NUCLEOTIDE SEQUENCE [LARGE SCALE GENOMIC DNA]</scope>
</reference>
<dbReference type="GO" id="GO:0005634">
    <property type="term" value="C:nucleus"/>
    <property type="evidence" value="ECO:0007669"/>
    <property type="project" value="TreeGrafter"/>
</dbReference>
<name>A0A8S1CH49_9INSE</name>
<dbReference type="SUPFAM" id="SSF46938">
    <property type="entry name" value="CRAL/TRIO N-terminal domain"/>
    <property type="match status" value="1"/>
</dbReference>
<dbReference type="InterPro" id="IPR011074">
    <property type="entry name" value="CRAL/TRIO_N_dom"/>
</dbReference>
<dbReference type="InterPro" id="IPR001251">
    <property type="entry name" value="CRAL-TRIO_dom"/>
</dbReference>
<organism evidence="2 3">
    <name type="scientific">Cloeon dipterum</name>
    <dbReference type="NCBI Taxonomy" id="197152"/>
    <lineage>
        <taxon>Eukaryota</taxon>
        <taxon>Metazoa</taxon>
        <taxon>Ecdysozoa</taxon>
        <taxon>Arthropoda</taxon>
        <taxon>Hexapoda</taxon>
        <taxon>Insecta</taxon>
        <taxon>Pterygota</taxon>
        <taxon>Palaeoptera</taxon>
        <taxon>Ephemeroptera</taxon>
        <taxon>Pisciforma</taxon>
        <taxon>Baetidae</taxon>
        <taxon>Cloeon</taxon>
    </lineage>
</organism>
<dbReference type="PANTHER" id="PTHR13518">
    <property type="entry name" value="PUTATIVE TREBLE-CLEF ZINC-FINGER C2ORF42 FAMILY MEMBER"/>
    <property type="match status" value="1"/>
</dbReference>
<evidence type="ECO:0000313" key="2">
    <source>
        <dbReference type="EMBL" id="CAB3367736.1"/>
    </source>
</evidence>
<comment type="caution">
    <text evidence="2">The sequence shown here is derived from an EMBL/GenBank/DDBJ whole genome shotgun (WGS) entry which is preliminary data.</text>
</comment>
<proteinExistence type="predicted"/>
<dbReference type="Pfam" id="PF00650">
    <property type="entry name" value="CRAL_TRIO"/>
    <property type="match status" value="1"/>
</dbReference>
<dbReference type="Pfam" id="PF14952">
    <property type="entry name" value="zf-tcix"/>
    <property type="match status" value="1"/>
</dbReference>
<evidence type="ECO:0000313" key="3">
    <source>
        <dbReference type="Proteomes" id="UP000494165"/>
    </source>
</evidence>
<evidence type="ECO:0000259" key="1">
    <source>
        <dbReference type="PROSITE" id="PS50191"/>
    </source>
</evidence>
<dbReference type="Proteomes" id="UP000494165">
    <property type="component" value="Unassembled WGS sequence"/>
</dbReference>
<dbReference type="CDD" id="cd00170">
    <property type="entry name" value="SEC14"/>
    <property type="match status" value="1"/>
</dbReference>
<keyword evidence="3" id="KW-1185">Reference proteome</keyword>
<dbReference type="InterPro" id="IPR036865">
    <property type="entry name" value="CRAL-TRIO_dom_sf"/>
</dbReference>
<dbReference type="Gene3D" id="3.40.525.10">
    <property type="entry name" value="CRAL-TRIO lipid binding domain"/>
    <property type="match status" value="1"/>
</dbReference>
<dbReference type="EMBL" id="CADEPI010000033">
    <property type="protein sequence ID" value="CAB3367736.1"/>
    <property type="molecule type" value="Genomic_DNA"/>
</dbReference>
<dbReference type="SUPFAM" id="SSF52087">
    <property type="entry name" value="CRAL/TRIO domain"/>
    <property type="match status" value="1"/>
</dbReference>
<dbReference type="Gene3D" id="1.10.8.20">
    <property type="entry name" value="N-terminal domain of phosphatidylinositol transfer protein sec14p"/>
    <property type="match status" value="1"/>
</dbReference>
<dbReference type="SMART" id="SM00516">
    <property type="entry name" value="SEC14"/>
    <property type="match status" value="1"/>
</dbReference>
<dbReference type="PRINTS" id="PR00180">
    <property type="entry name" value="CRETINALDHBP"/>
</dbReference>
<sequence>MPNDARVRALLGDLGRATLRGVRKCPKCGTYNGTRGSSCKNRACDVVFNRGLADKQNKPIDACKLITGGSNQLYSVRVREKGPDVRGFVHVPQNLDSASSLDASSDALSLLNSQGQCFVENCQRQFEDKNGFPSLQLLPCNHIQAAVRCYTQAQPLLIKNEILQTLVVSNEVKQAIWLLQSETEGPLVQRVSKNMMVVKCKPSPKCPLGYVHLSIFSTKIKERVEHKYCCACKAYDNMTSKVPGKNPNEKQCLHYYACVAAFASDVKLSEEFTMYVSLLVPQITQLKDALDATKLLVNQLPIDQIVAVVTKQTADGGQEVSFQVLSDQSILGTTSLSLNDDGQITEVHSLDANLDDIQMKIGDQDESLTFPSLDSQLLDRTIGLVDVGKKVDVLDSASTAFLLPEVASARTHPPDMPMLSLGKRKPVAKKNPACFAKKLNPASTEPVDESRASYAFMEWLASVTERLNETMHYETSGKPDPLVFHVPQVFFDCLKERICNGGKKKRIPAVSTVNRLLSSTPRSGNFIKYTWHITNIIHVKKIFDTPAVPLDITRSFVENKDGTFDHFVSLSEEEKSLFSANMPLIRPLELKTYLKIGLTAPEQKNPTPFIIEWVPDVFPRTHVGEMSLTFEFGHQRFQQHPHNCQDLHPPLLLVLLLFGGLPSLASPSVSSHLATPLERSSLNCTLYTLQFLDLFSIRKMPPEEDSQSVATLNSEMGNLDLHDQRDGCPDTCVTTLDQQDLDYAKEFLNDDPEKRMEHLNSLRQFLQFNSYLNAHDDDETLLRFLRGCKFNQQRAREKIRNFYELRATSPEWYDLRDPKDQEIQRLLRMGIFIPLLKRDSATGQTVIIVRAALHNPRETAFNSILKVAKMVMEILTRQSTVLYIYGLRAVIDLDGVGLSHALQLTPHLIKKLVHTWQECYPVRTRSIDFVNSPLHINMVLNIFRKFMNEKMRQRIHTHRTIKPLVGLVNPEVLPVEYGGTGPKLNTVIDYWRNEVSNKRDWFTDDYKYRANMDLKSDAS</sequence>